<gene>
    <name evidence="1" type="ORF">SINV_09106</name>
</gene>
<accession>E9J465</accession>
<protein>
    <submittedName>
        <fullName evidence="1">Uncharacterized protein</fullName>
    </submittedName>
</protein>
<reference evidence="1" key="1">
    <citation type="journal article" date="2011" name="Proc. Natl. Acad. Sci. U.S.A.">
        <title>The genome of the fire ant Solenopsis invicta.</title>
        <authorList>
            <person name="Wurm Y."/>
            <person name="Wang J."/>
            <person name="Riba-Grognuz O."/>
            <person name="Corona M."/>
            <person name="Nygaard S."/>
            <person name="Hunt B.G."/>
            <person name="Ingram K.K."/>
            <person name="Falquet L."/>
            <person name="Nipitwattanaphon M."/>
            <person name="Gotzek D."/>
            <person name="Dijkstra M.B."/>
            <person name="Oettler J."/>
            <person name="Comtesse F."/>
            <person name="Shih C.J."/>
            <person name="Wu W.J."/>
            <person name="Yang C.C."/>
            <person name="Thomas J."/>
            <person name="Beaudoing E."/>
            <person name="Pradervand S."/>
            <person name="Flegel V."/>
            <person name="Cook E.D."/>
            <person name="Fabbretti R."/>
            <person name="Stockinger H."/>
            <person name="Long L."/>
            <person name="Farmerie W.G."/>
            <person name="Oakey J."/>
            <person name="Boomsma J.J."/>
            <person name="Pamilo P."/>
            <person name="Yi S.V."/>
            <person name="Heinze J."/>
            <person name="Goodisman M.A."/>
            <person name="Farinelli L."/>
            <person name="Harshman K."/>
            <person name="Hulo N."/>
            <person name="Cerutti L."/>
            <person name="Xenarios I."/>
            <person name="Shoemaker D."/>
            <person name="Keller L."/>
        </authorList>
    </citation>
    <scope>NUCLEOTIDE SEQUENCE [LARGE SCALE GENOMIC DNA]</scope>
</reference>
<dbReference type="HOGENOM" id="CLU_1962329_0_0_1"/>
<evidence type="ECO:0000313" key="1">
    <source>
        <dbReference type="EMBL" id="EFZ12387.1"/>
    </source>
</evidence>
<dbReference type="AlphaFoldDB" id="E9J465"/>
<name>E9J465_SOLIN</name>
<sequence length="128" mass="14891">MQIYVTPGMRMVVLIVLSPDSDDEEKTEKVAILRRQDQYGFIEYAPKLSFTENPKLQKEKLLWLIELFATVERDTKEVGQLMAETYATLQSIINEKSRNIEEISVHWPFLKKPEIILQHSSILLGKDI</sequence>
<feature type="non-terminal residue" evidence="1">
    <location>
        <position position="128"/>
    </location>
</feature>
<organism>
    <name type="scientific">Solenopsis invicta</name>
    <name type="common">Red imported fire ant</name>
    <name type="synonym">Solenopsis wagneri</name>
    <dbReference type="NCBI Taxonomy" id="13686"/>
    <lineage>
        <taxon>Eukaryota</taxon>
        <taxon>Metazoa</taxon>
        <taxon>Ecdysozoa</taxon>
        <taxon>Arthropoda</taxon>
        <taxon>Hexapoda</taxon>
        <taxon>Insecta</taxon>
        <taxon>Pterygota</taxon>
        <taxon>Neoptera</taxon>
        <taxon>Endopterygota</taxon>
        <taxon>Hymenoptera</taxon>
        <taxon>Apocrita</taxon>
        <taxon>Aculeata</taxon>
        <taxon>Formicoidea</taxon>
        <taxon>Formicidae</taxon>
        <taxon>Myrmicinae</taxon>
        <taxon>Solenopsis</taxon>
    </lineage>
</organism>
<dbReference type="EMBL" id="GL768077">
    <property type="protein sequence ID" value="EFZ12387.1"/>
    <property type="molecule type" value="Genomic_DNA"/>
</dbReference>
<proteinExistence type="predicted"/>